<organism evidence="2 3">
    <name type="scientific">Eumeta variegata</name>
    <name type="common">Bagworm moth</name>
    <name type="synonym">Eumeta japonica</name>
    <dbReference type="NCBI Taxonomy" id="151549"/>
    <lineage>
        <taxon>Eukaryota</taxon>
        <taxon>Metazoa</taxon>
        <taxon>Ecdysozoa</taxon>
        <taxon>Arthropoda</taxon>
        <taxon>Hexapoda</taxon>
        <taxon>Insecta</taxon>
        <taxon>Pterygota</taxon>
        <taxon>Neoptera</taxon>
        <taxon>Endopterygota</taxon>
        <taxon>Lepidoptera</taxon>
        <taxon>Glossata</taxon>
        <taxon>Ditrysia</taxon>
        <taxon>Tineoidea</taxon>
        <taxon>Psychidae</taxon>
        <taxon>Oiketicinae</taxon>
        <taxon>Eumeta</taxon>
    </lineage>
</organism>
<keyword evidence="3" id="KW-1185">Reference proteome</keyword>
<dbReference type="Proteomes" id="UP000299102">
    <property type="component" value="Unassembled WGS sequence"/>
</dbReference>
<comment type="caution">
    <text evidence="2">The sequence shown here is derived from an EMBL/GenBank/DDBJ whole genome shotgun (WGS) entry which is preliminary data.</text>
</comment>
<gene>
    <name evidence="2" type="ORF">EVAR_87841_1</name>
</gene>
<reference evidence="2 3" key="1">
    <citation type="journal article" date="2019" name="Commun. Biol.">
        <title>The bagworm genome reveals a unique fibroin gene that provides high tensile strength.</title>
        <authorList>
            <person name="Kono N."/>
            <person name="Nakamura H."/>
            <person name="Ohtoshi R."/>
            <person name="Tomita M."/>
            <person name="Numata K."/>
            <person name="Arakawa K."/>
        </authorList>
    </citation>
    <scope>NUCLEOTIDE SEQUENCE [LARGE SCALE GENOMIC DNA]</scope>
</reference>
<protein>
    <submittedName>
        <fullName evidence="2">Uncharacterized protein</fullName>
    </submittedName>
</protein>
<proteinExistence type="predicted"/>
<evidence type="ECO:0000313" key="2">
    <source>
        <dbReference type="EMBL" id="GBP73976.1"/>
    </source>
</evidence>
<dbReference type="AlphaFoldDB" id="A0A4C1YCZ6"/>
<evidence type="ECO:0000256" key="1">
    <source>
        <dbReference type="SAM" id="MobiDB-lite"/>
    </source>
</evidence>
<name>A0A4C1YCZ6_EUMVA</name>
<evidence type="ECO:0000313" key="3">
    <source>
        <dbReference type="Proteomes" id="UP000299102"/>
    </source>
</evidence>
<dbReference type="EMBL" id="BGZK01001194">
    <property type="protein sequence ID" value="GBP73976.1"/>
    <property type="molecule type" value="Genomic_DNA"/>
</dbReference>
<feature type="region of interest" description="Disordered" evidence="1">
    <location>
        <begin position="130"/>
        <end position="177"/>
    </location>
</feature>
<sequence length="177" mass="18818">MAISELTSFTQGAGRRCKRVIAKKDYRDDSETRIVRSCARRSRRLCAVNYRARAAPAPRGVLVTIFEQISGAPSPPVPTVLICIIITVQSSRGTAPPPAGSRGGRCIVVSRPARGRKKLQIVQATKRHVATPPPTPIFSETISSAPPPVTAASTRARSREGNAPARDPIAIATATAT</sequence>
<accession>A0A4C1YCZ6</accession>